<reference evidence="2" key="1">
    <citation type="submission" date="2017-05" db="EMBL/GenBank/DDBJ databases">
        <authorList>
            <person name="Varghese N."/>
            <person name="Submissions S."/>
        </authorList>
    </citation>
    <scope>NUCLEOTIDE SEQUENCE</scope>
    <source>
        <strain evidence="2">Su22</strain>
    </source>
</reference>
<name>A0AA46AHR1_9CLOT</name>
<protein>
    <submittedName>
        <fullName evidence="2">Uncharacterized conserved protein YloU, alkaline shock protein (Asp23) family</fullName>
    </submittedName>
</protein>
<gene>
    <name evidence="2" type="ORF">SAMN06296020_101545</name>
</gene>
<evidence type="ECO:0000313" key="3">
    <source>
        <dbReference type="Proteomes" id="UP001158066"/>
    </source>
</evidence>
<dbReference type="PANTHER" id="PTHR34297">
    <property type="entry name" value="HYPOTHETICAL CYTOSOLIC PROTEIN-RELATED"/>
    <property type="match status" value="1"/>
</dbReference>
<proteinExistence type="inferred from homology"/>
<sequence>MTTADPLVIHSDRGKIRISEDIIMTIARNAVSEIEGIVSISGGFPGSMAKVFSRNTTSKSGVQLEKESDHLILNLSLEVLYGIPIPKMVEQAQKQVKQAVETMTEIHVEQVNIYVNHLKTT</sequence>
<dbReference type="EMBL" id="FXUF01000001">
    <property type="protein sequence ID" value="SMP41773.1"/>
    <property type="molecule type" value="Genomic_DNA"/>
</dbReference>
<dbReference type="InterPro" id="IPR005531">
    <property type="entry name" value="Asp23"/>
</dbReference>
<organism evidence="2 3">
    <name type="scientific">Anoxynatronum buryatiense</name>
    <dbReference type="NCBI Taxonomy" id="489973"/>
    <lineage>
        <taxon>Bacteria</taxon>
        <taxon>Bacillati</taxon>
        <taxon>Bacillota</taxon>
        <taxon>Clostridia</taxon>
        <taxon>Eubacteriales</taxon>
        <taxon>Clostridiaceae</taxon>
        <taxon>Anoxynatronum</taxon>
    </lineage>
</organism>
<dbReference type="RefSeq" id="WP_283407881.1">
    <property type="nucleotide sequence ID" value="NZ_FXUF01000001.1"/>
</dbReference>
<accession>A0AA46AHR1</accession>
<comment type="similarity">
    <text evidence="1">Belongs to the asp23 family.</text>
</comment>
<dbReference type="AlphaFoldDB" id="A0AA46AHR1"/>
<dbReference type="Proteomes" id="UP001158066">
    <property type="component" value="Unassembled WGS sequence"/>
</dbReference>
<comment type="caution">
    <text evidence="2">The sequence shown here is derived from an EMBL/GenBank/DDBJ whole genome shotgun (WGS) entry which is preliminary data.</text>
</comment>
<evidence type="ECO:0000313" key="2">
    <source>
        <dbReference type="EMBL" id="SMP41773.1"/>
    </source>
</evidence>
<dbReference type="Pfam" id="PF03780">
    <property type="entry name" value="Asp23"/>
    <property type="match status" value="1"/>
</dbReference>
<keyword evidence="3" id="KW-1185">Reference proteome</keyword>
<evidence type="ECO:0000256" key="1">
    <source>
        <dbReference type="ARBA" id="ARBA00005721"/>
    </source>
</evidence>